<name>A0A0R1ZR99_9LACO</name>
<sequence>MFLLAASHIVLKQMANAPTAPAAAAQQTATTSRGSLYFGNQHARTTVVMYPGAFVDPGAYSIWAKQVAAAGYRVAIVSFPYDLAVFGMNKADTVLTSNQHYVIGGHSLGGVMASRYAAKHKHNLEGVFFLASYPDAKGKITNTPVLSLTGSRDGVLNWSAYKQAKADLPKTTTYRQLQGGNHAGFGAYGKQKGDKNATVSDATQQKWVARQLIRWLGNL</sequence>
<evidence type="ECO:0000256" key="1">
    <source>
        <dbReference type="SAM" id="SignalP"/>
    </source>
</evidence>
<dbReference type="Proteomes" id="UP000051679">
    <property type="component" value="Unassembled WGS sequence"/>
</dbReference>
<dbReference type="RefSeq" id="WP_369395979.1">
    <property type="nucleotide sequence ID" value="NZ_BBAC01000004.1"/>
</dbReference>
<dbReference type="EMBL" id="AYYO01000055">
    <property type="protein sequence ID" value="KRM54459.1"/>
    <property type="molecule type" value="Genomic_DNA"/>
</dbReference>
<comment type="caution">
    <text evidence="3">The sequence shown here is derived from an EMBL/GenBank/DDBJ whole genome shotgun (WGS) entry which is preliminary data.</text>
</comment>
<dbReference type="PATRIC" id="fig|1291052.5.peg.272"/>
<dbReference type="InterPro" id="IPR029059">
    <property type="entry name" value="AB_hydrolase_5"/>
</dbReference>
<keyword evidence="1" id="KW-0732">Signal</keyword>
<dbReference type="STRING" id="1291052.FC18_GL000263"/>
<feature type="signal peptide" evidence="1">
    <location>
        <begin position="1"/>
        <end position="22"/>
    </location>
</feature>
<dbReference type="Gene3D" id="3.40.50.1820">
    <property type="entry name" value="alpha/beta hydrolase"/>
    <property type="match status" value="1"/>
</dbReference>
<protein>
    <recommendedName>
        <fullName evidence="2">Alpha/beta hydrolase fold-5 domain-containing protein</fullName>
    </recommendedName>
</protein>
<dbReference type="AlphaFoldDB" id="A0A0R1ZR99"/>
<dbReference type="GO" id="GO:0016787">
    <property type="term" value="F:hydrolase activity"/>
    <property type="evidence" value="ECO:0007669"/>
    <property type="project" value="InterPro"/>
</dbReference>
<dbReference type="Pfam" id="PF12695">
    <property type="entry name" value="Abhydrolase_5"/>
    <property type="match status" value="1"/>
</dbReference>
<reference evidence="3 4" key="1">
    <citation type="journal article" date="2015" name="Genome Announc.">
        <title>Expanding the biotechnology potential of lactobacilli through comparative genomics of 213 strains and associated genera.</title>
        <authorList>
            <person name="Sun Z."/>
            <person name="Harris H.M."/>
            <person name="McCann A."/>
            <person name="Guo C."/>
            <person name="Argimon S."/>
            <person name="Zhang W."/>
            <person name="Yang X."/>
            <person name="Jeffery I.B."/>
            <person name="Cooney J.C."/>
            <person name="Kagawa T.F."/>
            <person name="Liu W."/>
            <person name="Song Y."/>
            <person name="Salvetti E."/>
            <person name="Wrobel A."/>
            <person name="Rasinkangas P."/>
            <person name="Parkhill J."/>
            <person name="Rea M.C."/>
            <person name="O'Sullivan O."/>
            <person name="Ritari J."/>
            <person name="Douillard F.P."/>
            <person name="Paul Ross R."/>
            <person name="Yang R."/>
            <person name="Briner A.E."/>
            <person name="Felis G.E."/>
            <person name="de Vos W.M."/>
            <person name="Barrangou R."/>
            <person name="Klaenhammer T.R."/>
            <person name="Caufield P.W."/>
            <person name="Cui Y."/>
            <person name="Zhang H."/>
            <person name="O'Toole P.W."/>
        </authorList>
    </citation>
    <scope>NUCLEOTIDE SEQUENCE [LARGE SCALE GENOMIC DNA]</scope>
    <source>
        <strain evidence="3 4">DSM 20505</strain>
    </source>
</reference>
<dbReference type="SUPFAM" id="SSF53474">
    <property type="entry name" value="alpha/beta-Hydrolases"/>
    <property type="match status" value="1"/>
</dbReference>
<feature type="domain" description="Alpha/beta hydrolase fold-5" evidence="2">
    <location>
        <begin position="47"/>
        <end position="205"/>
    </location>
</feature>
<proteinExistence type="predicted"/>
<feature type="chain" id="PRO_5006414509" description="Alpha/beta hydrolase fold-5 domain-containing protein" evidence="1">
    <location>
        <begin position="23"/>
        <end position="219"/>
    </location>
</feature>
<organism evidence="3 4">
    <name type="scientific">Lacticaseibacillus sharpeae JCM 1186 = DSM 20505</name>
    <dbReference type="NCBI Taxonomy" id="1291052"/>
    <lineage>
        <taxon>Bacteria</taxon>
        <taxon>Bacillati</taxon>
        <taxon>Bacillota</taxon>
        <taxon>Bacilli</taxon>
        <taxon>Lactobacillales</taxon>
        <taxon>Lactobacillaceae</taxon>
        <taxon>Lacticaseibacillus</taxon>
    </lineage>
</organism>
<dbReference type="InterPro" id="IPR029058">
    <property type="entry name" value="AB_hydrolase_fold"/>
</dbReference>
<evidence type="ECO:0000259" key="2">
    <source>
        <dbReference type="Pfam" id="PF12695"/>
    </source>
</evidence>
<evidence type="ECO:0000313" key="4">
    <source>
        <dbReference type="Proteomes" id="UP000051679"/>
    </source>
</evidence>
<evidence type="ECO:0000313" key="3">
    <source>
        <dbReference type="EMBL" id="KRM54459.1"/>
    </source>
</evidence>
<accession>A0A0R1ZR99</accession>
<keyword evidence="4" id="KW-1185">Reference proteome</keyword>
<gene>
    <name evidence="3" type="ORF">FC18_GL000263</name>
</gene>